<evidence type="ECO:0000313" key="2">
    <source>
        <dbReference type="EMBL" id="SEC97790.1"/>
    </source>
</evidence>
<dbReference type="SUPFAM" id="SSF52129">
    <property type="entry name" value="Caspase-like"/>
    <property type="match status" value="1"/>
</dbReference>
<dbReference type="InterPro" id="IPR011600">
    <property type="entry name" value="Pept_C14_caspase"/>
</dbReference>
<feature type="domain" description="Peptidase C14 caspase" evidence="1">
    <location>
        <begin position="21"/>
        <end position="212"/>
    </location>
</feature>
<sequence length="596" mass="66718">MPTQRVALPHSTIYLPKYEKSHALIVGINAYANTGPLLHATNDATAVAEILQRRFNFAPENVKVLLDLDATRERILQAFLALSDFSKVGPNDRVMIFFAGHGHTVTGRRGETGFLVPVDGKADDLATLIRWDELTRNADLINAKHMLFLMDACYGGLALTRTIIPPGSMRFLKDMLQRYSRQVLTAGKADEVVSDAGGTRPGHSIFTSHLLDGLEGAIGSADAPITGHGLMAYVYKKVGGDPHSHQTPHFGFFDGDGDFIFDTSILEKIESQASSEPQADRDVFIKGPSFEVPVPTRSDTVADVLKSLVANPNDRIKLNDFINEQLRRAGEKLSQEKFPANDAVTDEKFASRLQQYEEAIQDLVTVVMVLAHWGEPEHVRLLERVFARISEVGKANSGIVVWLRLAWYPLLVLMYAAGISALAARRYDTLKVALFAPVYSEMKLSGRSDPPLVLAVVANLTEIAEDFKRLPDMERRYVPRSEHIYKKVQPFLEDELFLGRSYDKLFDDFEIFLALSFADIRDDDVKAHVWGPPGRFAWKERGRFSDEKVYSNFIAQVKSQGEGWAPLKEGFFRGSSKRFSEVADAYAHLLSQINWW</sequence>
<gene>
    <name evidence="2" type="ORF">SAMN05444171_2740</name>
</gene>
<reference evidence="2 3" key="1">
    <citation type="submission" date="2016-10" db="EMBL/GenBank/DDBJ databases">
        <authorList>
            <person name="de Groot N.N."/>
        </authorList>
    </citation>
    <scope>NUCLEOTIDE SEQUENCE [LARGE SCALE GENOMIC DNA]</scope>
    <source>
        <strain evidence="2 3">GAS522</strain>
    </source>
</reference>
<dbReference type="InterPro" id="IPR029030">
    <property type="entry name" value="Caspase-like_dom_sf"/>
</dbReference>
<accession>A0A1M6XFP5</accession>
<dbReference type="Gene3D" id="3.40.50.1460">
    <property type="match status" value="1"/>
</dbReference>
<evidence type="ECO:0000259" key="1">
    <source>
        <dbReference type="Pfam" id="PF00656"/>
    </source>
</evidence>
<dbReference type="GO" id="GO:0004197">
    <property type="term" value="F:cysteine-type endopeptidase activity"/>
    <property type="evidence" value="ECO:0007669"/>
    <property type="project" value="InterPro"/>
</dbReference>
<proteinExistence type="predicted"/>
<dbReference type="OrthoDB" id="9812126at2"/>
<dbReference type="Pfam" id="PF00656">
    <property type="entry name" value="Peptidase_C14"/>
    <property type="match status" value="1"/>
</dbReference>
<dbReference type="Proteomes" id="UP000183208">
    <property type="component" value="Unassembled WGS sequence"/>
</dbReference>
<dbReference type="AlphaFoldDB" id="A0A1M6XFP5"/>
<dbReference type="GO" id="GO:0006508">
    <property type="term" value="P:proteolysis"/>
    <property type="evidence" value="ECO:0007669"/>
    <property type="project" value="InterPro"/>
</dbReference>
<dbReference type="EMBL" id="FNTI01000001">
    <property type="protein sequence ID" value="SEC97790.1"/>
    <property type="molecule type" value="Genomic_DNA"/>
</dbReference>
<evidence type="ECO:0000313" key="3">
    <source>
        <dbReference type="Proteomes" id="UP000183208"/>
    </source>
</evidence>
<name>A0A1M6XFP5_9BRAD</name>
<protein>
    <submittedName>
        <fullName evidence="2">Caspase domain-containing protein</fullName>
    </submittedName>
</protein>
<organism evidence="2 3">
    <name type="scientific">Bradyrhizobium lablabi</name>
    <dbReference type="NCBI Taxonomy" id="722472"/>
    <lineage>
        <taxon>Bacteria</taxon>
        <taxon>Pseudomonadati</taxon>
        <taxon>Pseudomonadota</taxon>
        <taxon>Alphaproteobacteria</taxon>
        <taxon>Hyphomicrobiales</taxon>
        <taxon>Nitrobacteraceae</taxon>
        <taxon>Bradyrhizobium</taxon>
    </lineage>
</organism>